<keyword evidence="6" id="KW-1133">Transmembrane helix</keyword>
<comment type="subcellular location">
    <subcellularLocation>
        <location evidence="1">Membrane</location>
        <topology evidence="1">Single-pass membrane protein</topology>
    </subcellularLocation>
</comment>
<keyword evidence="2" id="KW-0813">Transport</keyword>
<dbReference type="GO" id="GO:0043953">
    <property type="term" value="P:protein transport by the Tat complex"/>
    <property type="evidence" value="ECO:0007669"/>
    <property type="project" value="InterPro"/>
</dbReference>
<dbReference type="PRINTS" id="PR01506">
    <property type="entry name" value="TATBPROTEIN"/>
</dbReference>
<keyword evidence="4" id="KW-0812">Transmembrane</keyword>
<dbReference type="Pfam" id="PF02416">
    <property type="entry name" value="TatA_B_E"/>
    <property type="match status" value="1"/>
</dbReference>
<dbReference type="PANTHER" id="PTHR33162:SF1">
    <property type="entry name" value="SEC-INDEPENDENT PROTEIN TRANSLOCASE PROTEIN TATA, CHLOROPLASTIC"/>
    <property type="match status" value="1"/>
</dbReference>
<reference evidence="10" key="1">
    <citation type="submission" date="2020-05" db="EMBL/GenBank/DDBJ databases">
        <authorList>
            <person name="Chiriac C."/>
            <person name="Salcher M."/>
            <person name="Ghai R."/>
            <person name="Kavagutti S V."/>
        </authorList>
    </citation>
    <scope>NUCLEOTIDE SEQUENCE</scope>
</reference>
<name>A0A6J6TFL4_9ZZZZ</name>
<evidence type="ECO:0000313" key="10">
    <source>
        <dbReference type="EMBL" id="CAB4745593.1"/>
    </source>
</evidence>
<proteinExistence type="predicted"/>
<dbReference type="EMBL" id="CAEZYQ010000011">
    <property type="protein sequence ID" value="CAB4745593.1"/>
    <property type="molecule type" value="Genomic_DNA"/>
</dbReference>
<accession>A0A6J6TFL4</accession>
<gene>
    <name evidence="10" type="ORF">UFOPK2761_01635</name>
</gene>
<feature type="region of interest" description="Disordered" evidence="9">
    <location>
        <begin position="83"/>
        <end position="118"/>
    </location>
</feature>
<dbReference type="NCBIfam" id="NF002377">
    <property type="entry name" value="PRK01371.1-4"/>
    <property type="match status" value="1"/>
</dbReference>
<dbReference type="Gene3D" id="1.20.5.3310">
    <property type="match status" value="1"/>
</dbReference>
<keyword evidence="7" id="KW-0811">Translocation</keyword>
<dbReference type="GO" id="GO:0008320">
    <property type="term" value="F:protein transmembrane transporter activity"/>
    <property type="evidence" value="ECO:0007669"/>
    <property type="project" value="InterPro"/>
</dbReference>
<evidence type="ECO:0000256" key="5">
    <source>
        <dbReference type="ARBA" id="ARBA00022927"/>
    </source>
</evidence>
<protein>
    <submittedName>
        <fullName evidence="10">Unannotated protein</fullName>
    </submittedName>
</protein>
<dbReference type="AlphaFoldDB" id="A0A6J6TFL4"/>
<keyword evidence="3" id="KW-1003">Cell membrane</keyword>
<evidence type="ECO:0000256" key="8">
    <source>
        <dbReference type="ARBA" id="ARBA00023136"/>
    </source>
</evidence>
<evidence type="ECO:0000256" key="1">
    <source>
        <dbReference type="ARBA" id="ARBA00004167"/>
    </source>
</evidence>
<evidence type="ECO:0000256" key="9">
    <source>
        <dbReference type="SAM" id="MobiDB-lite"/>
    </source>
</evidence>
<dbReference type="PANTHER" id="PTHR33162">
    <property type="entry name" value="SEC-INDEPENDENT PROTEIN TRANSLOCASE PROTEIN TATA, CHLOROPLASTIC"/>
    <property type="match status" value="1"/>
</dbReference>
<dbReference type="InterPro" id="IPR018448">
    <property type="entry name" value="TatB"/>
</dbReference>
<feature type="compositionally biased region" description="Acidic residues" evidence="9">
    <location>
        <begin position="83"/>
        <end position="92"/>
    </location>
</feature>
<evidence type="ECO:0000256" key="3">
    <source>
        <dbReference type="ARBA" id="ARBA00022475"/>
    </source>
</evidence>
<evidence type="ECO:0000256" key="4">
    <source>
        <dbReference type="ARBA" id="ARBA00022692"/>
    </source>
</evidence>
<evidence type="ECO:0000256" key="7">
    <source>
        <dbReference type="ARBA" id="ARBA00023010"/>
    </source>
</evidence>
<dbReference type="GO" id="GO:0016020">
    <property type="term" value="C:membrane"/>
    <property type="evidence" value="ECO:0007669"/>
    <property type="project" value="UniProtKB-SubCell"/>
</dbReference>
<keyword evidence="5" id="KW-0653">Protein transport</keyword>
<evidence type="ECO:0000256" key="2">
    <source>
        <dbReference type="ARBA" id="ARBA00022448"/>
    </source>
</evidence>
<organism evidence="10">
    <name type="scientific">freshwater metagenome</name>
    <dbReference type="NCBI Taxonomy" id="449393"/>
    <lineage>
        <taxon>unclassified sequences</taxon>
        <taxon>metagenomes</taxon>
        <taxon>ecological metagenomes</taxon>
    </lineage>
</organism>
<dbReference type="InterPro" id="IPR003369">
    <property type="entry name" value="TatA/B/E"/>
</dbReference>
<keyword evidence="8" id="KW-0472">Membrane</keyword>
<sequence length="118" mass="13460">MFGVGLSELAVIAFVAVLVFGPDRLPVLAKQAGAWVRTARKFAMNARDELRQELGPEYADLELRDLDPRTIVRKHIIEAMNEAGEDDEELDELEQRRSRRKQRPLDDGEVPPYDREAT</sequence>
<evidence type="ECO:0000256" key="6">
    <source>
        <dbReference type="ARBA" id="ARBA00022989"/>
    </source>
</evidence>
<dbReference type="NCBIfam" id="TIGR01410">
    <property type="entry name" value="tatB"/>
    <property type="match status" value="1"/>
</dbReference>